<dbReference type="AlphaFoldDB" id="A0A9N8WEH5"/>
<dbReference type="OrthoDB" id="2483695at2759"/>
<gene>
    <name evidence="1" type="ORF">CPELLU_LOCUS1551</name>
</gene>
<sequence>MAQQPESPRLSLPKNQAMIQNHRIQREVDNIRWYFQSLTTITPTLNDIVNYLNIFSDADNRLERLVLKIYPWANARAINAENQIADSQTQLATLQNDYDLLYQAYRVHKLNYYLLKATCIEKNKRISELLQEKFLLRLLNRQFQIQAQQNS</sequence>
<accession>A0A9N8WEH5</accession>
<dbReference type="Proteomes" id="UP000789759">
    <property type="component" value="Unassembled WGS sequence"/>
</dbReference>
<comment type="caution">
    <text evidence="1">The sequence shown here is derived from an EMBL/GenBank/DDBJ whole genome shotgun (WGS) entry which is preliminary data.</text>
</comment>
<evidence type="ECO:0000313" key="2">
    <source>
        <dbReference type="Proteomes" id="UP000789759"/>
    </source>
</evidence>
<evidence type="ECO:0000313" key="1">
    <source>
        <dbReference type="EMBL" id="CAG8481687.1"/>
    </source>
</evidence>
<keyword evidence="2" id="KW-1185">Reference proteome</keyword>
<protein>
    <submittedName>
        <fullName evidence="1">3604_t:CDS:1</fullName>
    </submittedName>
</protein>
<dbReference type="EMBL" id="CAJVQA010000581">
    <property type="protein sequence ID" value="CAG8481687.1"/>
    <property type="molecule type" value="Genomic_DNA"/>
</dbReference>
<proteinExistence type="predicted"/>
<name>A0A9N8WEH5_9GLOM</name>
<organism evidence="1 2">
    <name type="scientific">Cetraspora pellucida</name>
    <dbReference type="NCBI Taxonomy" id="1433469"/>
    <lineage>
        <taxon>Eukaryota</taxon>
        <taxon>Fungi</taxon>
        <taxon>Fungi incertae sedis</taxon>
        <taxon>Mucoromycota</taxon>
        <taxon>Glomeromycotina</taxon>
        <taxon>Glomeromycetes</taxon>
        <taxon>Diversisporales</taxon>
        <taxon>Gigasporaceae</taxon>
        <taxon>Cetraspora</taxon>
    </lineage>
</organism>
<reference evidence="1" key="1">
    <citation type="submission" date="2021-06" db="EMBL/GenBank/DDBJ databases">
        <authorList>
            <person name="Kallberg Y."/>
            <person name="Tangrot J."/>
            <person name="Rosling A."/>
        </authorList>
    </citation>
    <scope>NUCLEOTIDE SEQUENCE</scope>
    <source>
        <strain evidence="1">FL966</strain>
    </source>
</reference>